<evidence type="ECO:0000259" key="14">
    <source>
        <dbReference type="Pfam" id="PF07715"/>
    </source>
</evidence>
<gene>
    <name evidence="15" type="ORF">F8C76_11015</name>
</gene>
<evidence type="ECO:0000256" key="12">
    <source>
        <dbReference type="SAM" id="SignalP"/>
    </source>
</evidence>
<evidence type="ECO:0000256" key="2">
    <source>
        <dbReference type="ARBA" id="ARBA00022448"/>
    </source>
</evidence>
<dbReference type="GO" id="GO:0044718">
    <property type="term" value="P:siderophore transmembrane transport"/>
    <property type="evidence" value="ECO:0007669"/>
    <property type="project" value="TreeGrafter"/>
</dbReference>
<keyword evidence="9 10" id="KW-0998">Cell outer membrane</keyword>
<evidence type="ECO:0000256" key="1">
    <source>
        <dbReference type="ARBA" id="ARBA00004571"/>
    </source>
</evidence>
<feature type="domain" description="TonB-dependent receptor-like beta-barrel" evidence="13">
    <location>
        <begin position="209"/>
        <end position="582"/>
    </location>
</feature>
<dbReference type="Gene3D" id="2.40.170.20">
    <property type="entry name" value="TonB-dependent receptor, beta-barrel domain"/>
    <property type="match status" value="1"/>
</dbReference>
<reference evidence="15 16" key="1">
    <citation type="submission" date="2019-10" db="EMBL/GenBank/DDBJ databases">
        <title>Muricauda olearia CL-SS4 JCM15563 genome.</title>
        <authorList>
            <person name="Liu L."/>
        </authorList>
    </citation>
    <scope>NUCLEOTIDE SEQUENCE [LARGE SCALE GENOMIC DNA]</scope>
    <source>
        <strain evidence="15 16">CL-SS4</strain>
    </source>
</reference>
<dbReference type="PROSITE" id="PS52016">
    <property type="entry name" value="TONB_DEPENDENT_REC_3"/>
    <property type="match status" value="1"/>
</dbReference>
<evidence type="ECO:0000259" key="13">
    <source>
        <dbReference type="Pfam" id="PF00593"/>
    </source>
</evidence>
<keyword evidence="6 11" id="KW-0798">TonB box</keyword>
<evidence type="ECO:0000256" key="10">
    <source>
        <dbReference type="PROSITE-ProRule" id="PRU01360"/>
    </source>
</evidence>
<evidence type="ECO:0000313" key="16">
    <source>
        <dbReference type="Proteomes" id="UP000429785"/>
    </source>
</evidence>
<evidence type="ECO:0000256" key="11">
    <source>
        <dbReference type="RuleBase" id="RU003357"/>
    </source>
</evidence>
<keyword evidence="8 15" id="KW-0675">Receptor</keyword>
<name>A0A6I1DUF1_9FLAO</name>
<keyword evidence="2 10" id="KW-0813">Transport</keyword>
<comment type="caution">
    <text evidence="15">The sequence shown here is derived from an EMBL/GenBank/DDBJ whole genome shotgun (WGS) entry which is preliminary data.</text>
</comment>
<comment type="subcellular location">
    <subcellularLocation>
        <location evidence="1 10">Cell outer membrane</location>
        <topology evidence="1 10">Multi-pass membrane protein</topology>
    </subcellularLocation>
</comment>
<dbReference type="SUPFAM" id="SSF56935">
    <property type="entry name" value="Porins"/>
    <property type="match status" value="1"/>
</dbReference>
<dbReference type="GO" id="GO:0009279">
    <property type="term" value="C:cell outer membrane"/>
    <property type="evidence" value="ECO:0007669"/>
    <property type="project" value="UniProtKB-SubCell"/>
</dbReference>
<dbReference type="GO" id="GO:0015344">
    <property type="term" value="F:siderophore uptake transmembrane transporter activity"/>
    <property type="evidence" value="ECO:0007669"/>
    <property type="project" value="TreeGrafter"/>
</dbReference>
<evidence type="ECO:0000256" key="5">
    <source>
        <dbReference type="ARBA" id="ARBA00022729"/>
    </source>
</evidence>
<dbReference type="PANTHER" id="PTHR30069:SF29">
    <property type="entry name" value="HEMOGLOBIN AND HEMOGLOBIN-HAPTOGLOBIN-BINDING PROTEIN 1-RELATED"/>
    <property type="match status" value="1"/>
</dbReference>
<evidence type="ECO:0000256" key="8">
    <source>
        <dbReference type="ARBA" id="ARBA00023170"/>
    </source>
</evidence>
<keyword evidence="7 10" id="KW-0472">Membrane</keyword>
<dbReference type="InterPro" id="IPR037066">
    <property type="entry name" value="Plug_dom_sf"/>
</dbReference>
<evidence type="ECO:0000313" key="15">
    <source>
        <dbReference type="EMBL" id="KAB7528388.1"/>
    </source>
</evidence>
<dbReference type="EMBL" id="WELG01000002">
    <property type="protein sequence ID" value="KAB7528388.1"/>
    <property type="molecule type" value="Genomic_DNA"/>
</dbReference>
<keyword evidence="5 12" id="KW-0732">Signal</keyword>
<keyword evidence="4 10" id="KW-0812">Transmembrane</keyword>
<dbReference type="InterPro" id="IPR039426">
    <property type="entry name" value="TonB-dep_rcpt-like"/>
</dbReference>
<evidence type="ECO:0000256" key="9">
    <source>
        <dbReference type="ARBA" id="ARBA00023237"/>
    </source>
</evidence>
<dbReference type="Pfam" id="PF00593">
    <property type="entry name" value="TonB_dep_Rec_b-barrel"/>
    <property type="match status" value="1"/>
</dbReference>
<organism evidence="15 16">
    <name type="scientific">Flagellimonas olearia</name>
    <dbReference type="NCBI Taxonomy" id="552546"/>
    <lineage>
        <taxon>Bacteria</taxon>
        <taxon>Pseudomonadati</taxon>
        <taxon>Bacteroidota</taxon>
        <taxon>Flavobacteriia</taxon>
        <taxon>Flavobacteriales</taxon>
        <taxon>Flavobacteriaceae</taxon>
        <taxon>Flagellimonas</taxon>
    </lineage>
</organism>
<dbReference type="PANTHER" id="PTHR30069">
    <property type="entry name" value="TONB-DEPENDENT OUTER MEMBRANE RECEPTOR"/>
    <property type="match status" value="1"/>
</dbReference>
<dbReference type="InterPro" id="IPR000531">
    <property type="entry name" value="Beta-barrel_TonB"/>
</dbReference>
<feature type="signal peptide" evidence="12">
    <location>
        <begin position="1"/>
        <end position="21"/>
    </location>
</feature>
<feature type="chain" id="PRO_5026329012" evidence="12">
    <location>
        <begin position="22"/>
        <end position="611"/>
    </location>
</feature>
<dbReference type="Gene3D" id="2.170.130.10">
    <property type="entry name" value="TonB-dependent receptor, plug domain"/>
    <property type="match status" value="1"/>
</dbReference>
<comment type="similarity">
    <text evidence="10 11">Belongs to the TonB-dependent receptor family.</text>
</comment>
<dbReference type="Proteomes" id="UP000429785">
    <property type="component" value="Unassembled WGS sequence"/>
</dbReference>
<evidence type="ECO:0000256" key="7">
    <source>
        <dbReference type="ARBA" id="ARBA00023136"/>
    </source>
</evidence>
<protein>
    <submittedName>
        <fullName evidence="15">TonB-dependent receptor</fullName>
    </submittedName>
</protein>
<evidence type="ECO:0000256" key="4">
    <source>
        <dbReference type="ARBA" id="ARBA00022692"/>
    </source>
</evidence>
<proteinExistence type="inferred from homology"/>
<dbReference type="Pfam" id="PF07715">
    <property type="entry name" value="Plug"/>
    <property type="match status" value="1"/>
</dbReference>
<feature type="domain" description="TonB-dependent receptor plug" evidence="14">
    <location>
        <begin position="49"/>
        <end position="154"/>
    </location>
</feature>
<evidence type="ECO:0000256" key="6">
    <source>
        <dbReference type="ARBA" id="ARBA00023077"/>
    </source>
</evidence>
<sequence>MMKKSILFSAILLVGAFQLKAQQDDAAIKVDSLSEVVVTANRINLPFKENSRTINIISSNDIKNSAAVNVADLLQQVAGVDIRRRGTGGSQADLYIRGGGFDQTLLLIDGVKMDDAQTGHHTMNAALPLEVIERIEIVKGPAARVFGQNAFAGAINIITKKNLDNAVSLNVEAGSFGQLNGSATVGIDTENSTHIIHVGRMTSEGYRNNSDYDNGNYYLKSIFNKNAQPIEMTATFLERNFGAENFYTTNPTFHEYEETQNSLLAFSTTFKKNKLKIQPRIYWKRNQDLFLLRRNEPGFYRNMHISNKVGVETNASYASKLGITGFGVEFSKIYLRSNSLGSRNRFMSNVFLEHRFSIADSKLDITPGVALTYFSDFKVKAFPGLDIGYNLTNTFKVYGNIGYTYRIPTYTDLFYNDPVTSGNEDLEPEEAFAQEVGLKYTSPKFNASVAVFNRDADNLIDYIRNDVSEDVFVATNITEVNTKGLELDAAYNFKFKDFAQTLSMGYAFLDDNIFDQNEELSRYSLNTLKHQYTTRLSTQLFKNVRQNIIYKYAERTTGQTYNVWDASLAVRVKQAEFTITASNIFDADYIESGFVPMPPSNVLFGLRYSFK</sequence>
<dbReference type="InterPro" id="IPR036942">
    <property type="entry name" value="Beta-barrel_TonB_sf"/>
</dbReference>
<accession>A0A6I1DUF1</accession>
<dbReference type="OrthoDB" id="9758472at2"/>
<evidence type="ECO:0000256" key="3">
    <source>
        <dbReference type="ARBA" id="ARBA00022452"/>
    </source>
</evidence>
<dbReference type="AlphaFoldDB" id="A0A6I1DUF1"/>
<dbReference type="InterPro" id="IPR012910">
    <property type="entry name" value="Plug_dom"/>
</dbReference>
<keyword evidence="3 10" id="KW-1134">Transmembrane beta strand</keyword>